<dbReference type="Proteomes" id="UP000070121">
    <property type="component" value="Unassembled WGS sequence"/>
</dbReference>
<gene>
    <name evidence="2" type="ORF">CSAL01_09357</name>
</gene>
<feature type="region of interest" description="Disordered" evidence="1">
    <location>
        <begin position="1"/>
        <end position="33"/>
    </location>
</feature>
<evidence type="ECO:0000313" key="2">
    <source>
        <dbReference type="EMBL" id="KXH68149.1"/>
    </source>
</evidence>
<accession>A0A135V611</accession>
<dbReference type="AlphaFoldDB" id="A0A135V611"/>
<proteinExistence type="predicted"/>
<evidence type="ECO:0000256" key="1">
    <source>
        <dbReference type="SAM" id="MobiDB-lite"/>
    </source>
</evidence>
<organism evidence="2 3">
    <name type="scientific">Colletotrichum salicis</name>
    <dbReference type="NCBI Taxonomy" id="1209931"/>
    <lineage>
        <taxon>Eukaryota</taxon>
        <taxon>Fungi</taxon>
        <taxon>Dikarya</taxon>
        <taxon>Ascomycota</taxon>
        <taxon>Pezizomycotina</taxon>
        <taxon>Sordariomycetes</taxon>
        <taxon>Hypocreomycetidae</taxon>
        <taxon>Glomerellales</taxon>
        <taxon>Glomerellaceae</taxon>
        <taxon>Colletotrichum</taxon>
        <taxon>Colletotrichum acutatum species complex</taxon>
    </lineage>
</organism>
<keyword evidence="3" id="KW-1185">Reference proteome</keyword>
<dbReference type="STRING" id="1209931.A0A135V611"/>
<name>A0A135V611_9PEZI</name>
<protein>
    <submittedName>
        <fullName evidence="2">Uncharacterized protein</fullName>
    </submittedName>
</protein>
<dbReference type="EMBL" id="JFFI01000378">
    <property type="protein sequence ID" value="KXH68149.1"/>
    <property type="molecule type" value="Genomic_DNA"/>
</dbReference>
<dbReference type="OrthoDB" id="2534600at2759"/>
<feature type="compositionally biased region" description="Basic residues" evidence="1">
    <location>
        <begin position="1"/>
        <end position="10"/>
    </location>
</feature>
<comment type="caution">
    <text evidence="2">The sequence shown here is derived from an EMBL/GenBank/DDBJ whole genome shotgun (WGS) entry which is preliminary data.</text>
</comment>
<sequence length="264" mass="29147">MASRPLKRQSRGKDDDGLPPTTQRRTKKTKIDAGEESEKGYVRALELLLGMIVNTIDDVDEWLTAALEGEDRRPNFGLRGLSLLISSNTDVTDTVGSLSSRQKGWIWKTVWALTNGPFTYIPLLKDYGLCPQPPPSTSIRSNNRQILTLRSNRTVALLTCIPTDTLADSWRTSKTSKKIERLLSVDEPADSLEDGEAFKKFESGIKEAIKLVAKVSADQISTVDNGLDMITPTYTNVSQTDYSPAGTITLAKQDVDSTLSLYSF</sequence>
<evidence type="ECO:0000313" key="3">
    <source>
        <dbReference type="Proteomes" id="UP000070121"/>
    </source>
</evidence>
<reference evidence="2 3" key="1">
    <citation type="submission" date="2014-02" db="EMBL/GenBank/DDBJ databases">
        <title>The genome sequence of Colletotrichum salicis CBS 607.94.</title>
        <authorList>
            <person name="Baroncelli R."/>
            <person name="Thon M.R."/>
        </authorList>
    </citation>
    <scope>NUCLEOTIDE SEQUENCE [LARGE SCALE GENOMIC DNA]</scope>
    <source>
        <strain evidence="2 3">CBS 607.94</strain>
    </source>
</reference>